<keyword evidence="8 10" id="KW-0676">Redox-active center</keyword>
<feature type="domain" description="FAD/NAD(P)-binding" evidence="12">
    <location>
        <begin position="11"/>
        <end position="333"/>
    </location>
</feature>
<reference evidence="13 14" key="1">
    <citation type="submission" date="2021-03" db="EMBL/GenBank/DDBJ databases">
        <title>Haloterrigena longa sp. nov. and Haloterrigena limicola sp. nov., extremely halophilic archaea isolated from a salt lake.</title>
        <authorList>
            <person name="Henglin C."/>
        </authorList>
    </citation>
    <scope>NUCLEOTIDE SEQUENCE [LARGE SCALE GENOMIC DNA]</scope>
    <source>
        <strain evidence="13 14">KZCA68</strain>
    </source>
</reference>
<dbReference type="InterPro" id="IPR050151">
    <property type="entry name" value="Class-I_Pyr_Nuc-Dis_Oxidored"/>
</dbReference>
<dbReference type="PROSITE" id="PS00076">
    <property type="entry name" value="PYRIDINE_REDOX_1"/>
    <property type="match status" value="1"/>
</dbReference>
<keyword evidence="7" id="KW-1015">Disulfide bond</keyword>
<keyword evidence="4 10" id="KW-0274">FAD</keyword>
<dbReference type="Pfam" id="PF07992">
    <property type="entry name" value="Pyr_redox_2"/>
    <property type="match status" value="1"/>
</dbReference>
<evidence type="ECO:0000256" key="3">
    <source>
        <dbReference type="ARBA" id="ARBA00022630"/>
    </source>
</evidence>
<keyword evidence="6 10" id="KW-0520">NAD</keyword>
<keyword evidence="14" id="KW-1185">Reference proteome</keyword>
<evidence type="ECO:0000256" key="8">
    <source>
        <dbReference type="ARBA" id="ARBA00023284"/>
    </source>
</evidence>
<dbReference type="PANTHER" id="PTHR22912:SF160">
    <property type="entry name" value="DIHYDROLIPOYL DEHYDROGENASE"/>
    <property type="match status" value="1"/>
</dbReference>
<dbReference type="Gene3D" id="3.30.390.30">
    <property type="match status" value="1"/>
</dbReference>
<evidence type="ECO:0000313" key="13">
    <source>
        <dbReference type="EMBL" id="QSW97719.1"/>
    </source>
</evidence>
<dbReference type="RefSeq" id="WP_207287281.1">
    <property type="nucleotide sequence ID" value="NZ_CP071462.1"/>
</dbReference>
<dbReference type="Gene3D" id="3.50.50.60">
    <property type="entry name" value="FAD/NAD(P)-binding domain"/>
    <property type="match status" value="2"/>
</dbReference>
<dbReference type="GO" id="GO:0004148">
    <property type="term" value="F:dihydrolipoyl dehydrogenase (NADH) activity"/>
    <property type="evidence" value="ECO:0007669"/>
    <property type="project" value="UniProtKB-EC"/>
</dbReference>
<accession>A0A8A2V769</accession>
<dbReference type="InterPro" id="IPR023753">
    <property type="entry name" value="FAD/NAD-binding_dom"/>
</dbReference>
<evidence type="ECO:0000256" key="5">
    <source>
        <dbReference type="ARBA" id="ARBA00023002"/>
    </source>
</evidence>
<dbReference type="KEGG" id="hakz:J0X25_09825"/>
<dbReference type="InterPro" id="IPR006258">
    <property type="entry name" value="Lipoamide_DH"/>
</dbReference>
<evidence type="ECO:0000259" key="12">
    <source>
        <dbReference type="Pfam" id="PF07992"/>
    </source>
</evidence>
<dbReference type="PRINTS" id="PR00411">
    <property type="entry name" value="PNDRDTASEI"/>
</dbReference>
<comment type="cofactor">
    <cofactor evidence="10">
        <name>FAD</name>
        <dbReference type="ChEBI" id="CHEBI:57692"/>
    </cofactor>
    <text evidence="10">Binds 1 FAD per subunit.</text>
</comment>
<organism evidence="13 14">
    <name type="scientific">Haloterrigena alkaliphila</name>
    <dbReference type="NCBI Taxonomy" id="2816475"/>
    <lineage>
        <taxon>Archaea</taxon>
        <taxon>Methanobacteriati</taxon>
        <taxon>Methanobacteriota</taxon>
        <taxon>Stenosarchaea group</taxon>
        <taxon>Halobacteria</taxon>
        <taxon>Halobacteriales</taxon>
        <taxon>Natrialbaceae</taxon>
        <taxon>Haloterrigena</taxon>
    </lineage>
</organism>
<evidence type="ECO:0000256" key="7">
    <source>
        <dbReference type="ARBA" id="ARBA00023157"/>
    </source>
</evidence>
<dbReference type="SUPFAM" id="SSF55424">
    <property type="entry name" value="FAD/NAD-linked reductases, dimerisation (C-terminal) domain"/>
    <property type="match status" value="1"/>
</dbReference>
<keyword evidence="5 10" id="KW-0560">Oxidoreductase</keyword>
<dbReference type="NCBIfam" id="TIGR01350">
    <property type="entry name" value="lipoamide_DH"/>
    <property type="match status" value="1"/>
</dbReference>
<gene>
    <name evidence="13" type="primary">lpdA</name>
    <name evidence="13" type="ORF">J0X25_09825</name>
</gene>
<dbReference type="AlphaFoldDB" id="A0A8A2V769"/>
<evidence type="ECO:0000256" key="2">
    <source>
        <dbReference type="ARBA" id="ARBA00012608"/>
    </source>
</evidence>
<dbReference type="EC" id="1.8.1.4" evidence="2 10"/>
<dbReference type="GeneID" id="63187604"/>
<sequence>MVVGDVMTATDVLVIGGGPGGYTAAIRAAQHGLDTTLVERDAYGGTCLNYGCIPSKALITATDLAHEAGRAEEMGVHADPTVDMRTLVEWKDGVVDQLTGGVEKLCKANGVNLIEGTATFVDEETVRIAHGGEGQGSESIEFDHAIVATGSRPITLPGFDVEDDPVWSSRDALAADAVPDDLLVVGAGYIGMELSTAFAKAGADVAVVEMLEDALPTYEDDIARVVRDRAEDLGIEFRFGEGASEWRETDDGIEVVTETADGDESVYGADRVLIAVGREPVTESLELESLGIETDERGFVETDDYARTDLEHVFAVGDVAGEPMLAHKASAEGLVAAGVAAGEPAALDHQAIPAAVFTDPEVGTVGLTEAEAAAAGFDPVVGTMPLRASGRALTMGESDGFVRLVADEGTGFVLGGQIVAPEASELIAEVGLAIEMGATLEDIADTVHAHPTLSEAVMEAAENARGQAIHTLNR</sequence>
<dbReference type="PANTHER" id="PTHR22912">
    <property type="entry name" value="DISULFIDE OXIDOREDUCTASE"/>
    <property type="match status" value="1"/>
</dbReference>
<keyword evidence="3 10" id="KW-0285">Flavoprotein</keyword>
<evidence type="ECO:0000256" key="1">
    <source>
        <dbReference type="ARBA" id="ARBA00007532"/>
    </source>
</evidence>
<evidence type="ECO:0000256" key="10">
    <source>
        <dbReference type="RuleBase" id="RU003692"/>
    </source>
</evidence>
<dbReference type="InterPro" id="IPR016156">
    <property type="entry name" value="FAD/NAD-linked_Rdtase_dimer_sf"/>
</dbReference>
<dbReference type="GO" id="GO:0006103">
    <property type="term" value="P:2-oxoglutarate metabolic process"/>
    <property type="evidence" value="ECO:0007669"/>
    <property type="project" value="TreeGrafter"/>
</dbReference>
<comment type="miscellaneous">
    <text evidence="10">The active site is a redox-active disulfide bond.</text>
</comment>
<dbReference type="Pfam" id="PF02852">
    <property type="entry name" value="Pyr_redox_dim"/>
    <property type="match status" value="1"/>
</dbReference>
<evidence type="ECO:0000256" key="6">
    <source>
        <dbReference type="ARBA" id="ARBA00023027"/>
    </source>
</evidence>
<protein>
    <recommendedName>
        <fullName evidence="2 10">Dihydrolipoyl dehydrogenase</fullName>
        <ecNumber evidence="2 10">1.8.1.4</ecNumber>
    </recommendedName>
</protein>
<proteinExistence type="inferred from homology"/>
<dbReference type="PIRSF" id="PIRSF000350">
    <property type="entry name" value="Mercury_reductase_MerA"/>
    <property type="match status" value="1"/>
</dbReference>
<dbReference type="Proteomes" id="UP000663203">
    <property type="component" value="Chromosome"/>
</dbReference>
<comment type="catalytic activity">
    <reaction evidence="9 10">
        <text>N(6)-[(R)-dihydrolipoyl]-L-lysyl-[protein] + NAD(+) = N(6)-[(R)-lipoyl]-L-lysyl-[protein] + NADH + H(+)</text>
        <dbReference type="Rhea" id="RHEA:15045"/>
        <dbReference type="Rhea" id="RHEA-COMP:10474"/>
        <dbReference type="Rhea" id="RHEA-COMP:10475"/>
        <dbReference type="ChEBI" id="CHEBI:15378"/>
        <dbReference type="ChEBI" id="CHEBI:57540"/>
        <dbReference type="ChEBI" id="CHEBI:57945"/>
        <dbReference type="ChEBI" id="CHEBI:83099"/>
        <dbReference type="ChEBI" id="CHEBI:83100"/>
        <dbReference type="EC" id="1.8.1.4"/>
    </reaction>
</comment>
<evidence type="ECO:0000313" key="14">
    <source>
        <dbReference type="Proteomes" id="UP000663203"/>
    </source>
</evidence>
<dbReference type="EMBL" id="CP071462">
    <property type="protein sequence ID" value="QSW97719.1"/>
    <property type="molecule type" value="Genomic_DNA"/>
</dbReference>
<dbReference type="PRINTS" id="PR00368">
    <property type="entry name" value="FADPNR"/>
</dbReference>
<dbReference type="FunFam" id="3.30.390.30:FF:000001">
    <property type="entry name" value="Dihydrolipoyl dehydrogenase"/>
    <property type="match status" value="1"/>
</dbReference>
<evidence type="ECO:0000256" key="9">
    <source>
        <dbReference type="ARBA" id="ARBA00049187"/>
    </source>
</evidence>
<comment type="similarity">
    <text evidence="1 10">Belongs to the class-I pyridine nucleotide-disulfide oxidoreductase family.</text>
</comment>
<feature type="domain" description="Pyridine nucleotide-disulphide oxidoreductase dimerisation" evidence="11">
    <location>
        <begin position="352"/>
        <end position="461"/>
    </location>
</feature>
<dbReference type="InterPro" id="IPR036188">
    <property type="entry name" value="FAD/NAD-bd_sf"/>
</dbReference>
<dbReference type="InterPro" id="IPR004099">
    <property type="entry name" value="Pyr_nucl-diS_OxRdtase_dimer"/>
</dbReference>
<dbReference type="SUPFAM" id="SSF51905">
    <property type="entry name" value="FAD/NAD(P)-binding domain"/>
    <property type="match status" value="1"/>
</dbReference>
<dbReference type="InterPro" id="IPR012999">
    <property type="entry name" value="Pyr_OxRdtase_I_AS"/>
</dbReference>
<name>A0A8A2V769_9EURY</name>
<dbReference type="InterPro" id="IPR001100">
    <property type="entry name" value="Pyr_nuc-diS_OxRdtase"/>
</dbReference>
<evidence type="ECO:0000259" key="11">
    <source>
        <dbReference type="Pfam" id="PF02852"/>
    </source>
</evidence>
<dbReference type="GO" id="GO:0050660">
    <property type="term" value="F:flavin adenine dinucleotide binding"/>
    <property type="evidence" value="ECO:0007669"/>
    <property type="project" value="InterPro"/>
</dbReference>
<evidence type="ECO:0000256" key="4">
    <source>
        <dbReference type="ARBA" id="ARBA00022827"/>
    </source>
</evidence>